<dbReference type="AlphaFoldDB" id="A0A0F9HLN1"/>
<organism evidence="1">
    <name type="scientific">marine sediment metagenome</name>
    <dbReference type="NCBI Taxonomy" id="412755"/>
    <lineage>
        <taxon>unclassified sequences</taxon>
        <taxon>metagenomes</taxon>
        <taxon>ecological metagenomes</taxon>
    </lineage>
</organism>
<accession>A0A0F9HLN1</accession>
<evidence type="ECO:0000313" key="1">
    <source>
        <dbReference type="EMBL" id="KKL82645.1"/>
    </source>
</evidence>
<protein>
    <submittedName>
        <fullName evidence="1">Uncharacterized protein</fullName>
    </submittedName>
</protein>
<sequence>MTRFYVESTIVERLKEQDLNATDLLQTHANVRKHKVKKVKEDILHAVDNLNEKIKNLSNDGMTDIELIKLLEDAGMIVNRNKND</sequence>
<comment type="caution">
    <text evidence="1">The sequence shown here is derived from an EMBL/GenBank/DDBJ whole genome shotgun (WGS) entry which is preliminary data.</text>
</comment>
<proteinExistence type="predicted"/>
<name>A0A0F9HLN1_9ZZZZ</name>
<gene>
    <name evidence="1" type="ORF">LCGC14_1982680</name>
</gene>
<reference evidence="1" key="1">
    <citation type="journal article" date="2015" name="Nature">
        <title>Complex archaea that bridge the gap between prokaryotes and eukaryotes.</title>
        <authorList>
            <person name="Spang A."/>
            <person name="Saw J.H."/>
            <person name="Jorgensen S.L."/>
            <person name="Zaremba-Niedzwiedzka K."/>
            <person name="Martijn J."/>
            <person name="Lind A.E."/>
            <person name="van Eijk R."/>
            <person name="Schleper C."/>
            <person name="Guy L."/>
            <person name="Ettema T.J."/>
        </authorList>
    </citation>
    <scope>NUCLEOTIDE SEQUENCE</scope>
</reference>
<dbReference type="EMBL" id="LAZR01022216">
    <property type="protein sequence ID" value="KKL82645.1"/>
    <property type="molecule type" value="Genomic_DNA"/>
</dbReference>